<dbReference type="Pfam" id="PF12777">
    <property type="entry name" value="MT"/>
    <property type="match status" value="1"/>
</dbReference>
<evidence type="ECO:0000259" key="17">
    <source>
        <dbReference type="Pfam" id="PF12781"/>
    </source>
</evidence>
<evidence type="ECO:0000256" key="13">
    <source>
        <dbReference type="SAM" id="Coils"/>
    </source>
</evidence>
<evidence type="ECO:0000256" key="4">
    <source>
        <dbReference type="ARBA" id="ARBA00022737"/>
    </source>
</evidence>
<dbReference type="FunFam" id="1.20.920.20:FF:000001">
    <property type="entry name" value="dynein heavy chain 2, axonemal"/>
    <property type="match status" value="1"/>
</dbReference>
<keyword evidence="3" id="KW-0493">Microtubule</keyword>
<dbReference type="GO" id="GO:0045505">
    <property type="term" value="F:dynein intermediate chain binding"/>
    <property type="evidence" value="ECO:0007669"/>
    <property type="project" value="InterPro"/>
</dbReference>
<evidence type="ECO:0000256" key="9">
    <source>
        <dbReference type="ARBA" id="ARBA00023069"/>
    </source>
</evidence>
<dbReference type="FunFam" id="1.10.8.1220:FF:000001">
    <property type="entry name" value="Dynein axonemal heavy chain 5"/>
    <property type="match status" value="1"/>
</dbReference>
<dbReference type="GO" id="GO:0007018">
    <property type="term" value="P:microtubule-based movement"/>
    <property type="evidence" value="ECO:0007669"/>
    <property type="project" value="InterPro"/>
</dbReference>
<dbReference type="GeneID" id="25254541"/>
<feature type="compositionally biased region" description="Basic and acidic residues" evidence="14">
    <location>
        <begin position="422"/>
        <end position="435"/>
    </location>
</feature>
<keyword evidence="12" id="KW-0966">Cell projection</keyword>
<evidence type="ECO:0000259" key="15">
    <source>
        <dbReference type="Pfam" id="PF12777"/>
    </source>
</evidence>
<evidence type="ECO:0000256" key="6">
    <source>
        <dbReference type="ARBA" id="ARBA00022840"/>
    </source>
</evidence>
<dbReference type="Pfam" id="PF12780">
    <property type="entry name" value="AAA_8"/>
    <property type="match status" value="1"/>
</dbReference>
<feature type="compositionally biased region" description="Polar residues" evidence="14">
    <location>
        <begin position="436"/>
        <end position="462"/>
    </location>
</feature>
<evidence type="ECO:0000256" key="1">
    <source>
        <dbReference type="ARBA" id="ARBA00004430"/>
    </source>
</evidence>
<feature type="domain" description="Dynein heavy chain AAA module D4" evidence="16">
    <location>
        <begin position="105"/>
        <end position="359"/>
    </location>
</feature>
<evidence type="ECO:0000256" key="5">
    <source>
        <dbReference type="ARBA" id="ARBA00022741"/>
    </source>
</evidence>
<dbReference type="Gene3D" id="6.10.140.1060">
    <property type="match status" value="1"/>
</dbReference>
<dbReference type="Gene3D" id="1.20.920.20">
    <property type="match status" value="1"/>
</dbReference>
<keyword evidence="7" id="KW-0243">Dynein</keyword>
<reference evidence="18" key="2">
    <citation type="submission" date="2013-10" db="EMBL/GenBank/DDBJ databases">
        <authorList>
            <person name="Aslett M."/>
        </authorList>
    </citation>
    <scope>NUCLEOTIDE SEQUENCE [LARGE SCALE GENOMIC DNA]</scope>
    <source>
        <strain evidence="18">Houghton</strain>
    </source>
</reference>
<dbReference type="InterPro" id="IPR024317">
    <property type="entry name" value="Dynein_heavy_chain_D4_dom"/>
</dbReference>
<keyword evidence="4" id="KW-0677">Repeat</keyword>
<dbReference type="VEuPathDB" id="ToxoDB:ETH2_0826600"/>
<keyword evidence="11" id="KW-0206">Cytoskeleton</keyword>
<evidence type="ECO:0000256" key="2">
    <source>
        <dbReference type="ARBA" id="ARBA00022490"/>
    </source>
</evidence>
<dbReference type="InterPro" id="IPR035706">
    <property type="entry name" value="AAA_9"/>
</dbReference>
<feature type="domain" description="Dynein heavy chain ATP-binding dynein motor region" evidence="17">
    <location>
        <begin position="760"/>
        <end position="980"/>
    </location>
</feature>
<dbReference type="OMA" id="PITHRRI"/>
<evidence type="ECO:0000256" key="12">
    <source>
        <dbReference type="ARBA" id="ARBA00023273"/>
    </source>
</evidence>
<accession>U6KPP2</accession>
<keyword evidence="6" id="KW-0067">ATP-binding</keyword>
<dbReference type="SUPFAM" id="SSF52540">
    <property type="entry name" value="P-loop containing nucleoside triphosphate hydrolases"/>
    <property type="match status" value="1"/>
</dbReference>
<evidence type="ECO:0000256" key="10">
    <source>
        <dbReference type="ARBA" id="ARBA00023175"/>
    </source>
</evidence>
<evidence type="ECO:0000313" key="18">
    <source>
        <dbReference type="EMBL" id="CDJ37403.1"/>
    </source>
</evidence>
<keyword evidence="18" id="KW-0282">Flagellum</keyword>
<dbReference type="InterPro" id="IPR026983">
    <property type="entry name" value="DHC"/>
</dbReference>
<evidence type="ECO:0000313" key="19">
    <source>
        <dbReference type="Proteomes" id="UP000030747"/>
    </source>
</evidence>
<protein>
    <submittedName>
        <fullName evidence="18">Dynein 1-beta heavy chain, flagellar inner arm (IC), related</fullName>
    </submittedName>
</protein>
<evidence type="ECO:0000259" key="16">
    <source>
        <dbReference type="Pfam" id="PF12780"/>
    </source>
</evidence>
<dbReference type="PANTHER" id="PTHR22878:SF63">
    <property type="entry name" value="DYNEIN AXONEMAL HEAVY CHAIN 10"/>
    <property type="match status" value="1"/>
</dbReference>
<evidence type="ECO:0000256" key="3">
    <source>
        <dbReference type="ARBA" id="ARBA00022701"/>
    </source>
</evidence>
<name>U6KPP2_EIMTE</name>
<keyword evidence="9" id="KW-0969">Cilium</keyword>
<dbReference type="OrthoDB" id="346330at2759"/>
<evidence type="ECO:0000256" key="7">
    <source>
        <dbReference type="ARBA" id="ARBA00023017"/>
    </source>
</evidence>
<dbReference type="GO" id="GO:0005874">
    <property type="term" value="C:microtubule"/>
    <property type="evidence" value="ECO:0007669"/>
    <property type="project" value="UniProtKB-KW"/>
</dbReference>
<evidence type="ECO:0000256" key="8">
    <source>
        <dbReference type="ARBA" id="ARBA00023054"/>
    </source>
</evidence>
<dbReference type="GO" id="GO:0005524">
    <property type="term" value="F:ATP binding"/>
    <property type="evidence" value="ECO:0007669"/>
    <property type="project" value="UniProtKB-KW"/>
</dbReference>
<dbReference type="GO" id="GO:0030286">
    <property type="term" value="C:dynein complex"/>
    <property type="evidence" value="ECO:0007669"/>
    <property type="project" value="UniProtKB-KW"/>
</dbReference>
<organism evidence="18 19">
    <name type="scientific">Eimeria tenella</name>
    <name type="common">Coccidian parasite</name>
    <dbReference type="NCBI Taxonomy" id="5802"/>
    <lineage>
        <taxon>Eukaryota</taxon>
        <taxon>Sar</taxon>
        <taxon>Alveolata</taxon>
        <taxon>Apicomplexa</taxon>
        <taxon>Conoidasida</taxon>
        <taxon>Coccidia</taxon>
        <taxon>Eucoccidiorida</taxon>
        <taxon>Eimeriorina</taxon>
        <taxon>Eimeriidae</taxon>
        <taxon>Eimeria</taxon>
    </lineage>
</organism>
<proteinExistence type="predicted"/>
<dbReference type="InterPro" id="IPR024743">
    <property type="entry name" value="Dynein_HC_stalk"/>
</dbReference>
<gene>
    <name evidence="18" type="ORF">ETH_00027240</name>
</gene>
<comment type="subcellular location">
    <subcellularLocation>
        <location evidence="1">Cytoplasm</location>
        <location evidence="1">Cytoskeleton</location>
        <location evidence="1">Cilium axoneme</location>
    </subcellularLocation>
</comment>
<dbReference type="PANTHER" id="PTHR22878">
    <property type="entry name" value="DYNEIN HEAVY CHAIN 6, AXONEMAL-LIKE-RELATED"/>
    <property type="match status" value="1"/>
</dbReference>
<dbReference type="GO" id="GO:0051959">
    <property type="term" value="F:dynein light intermediate chain binding"/>
    <property type="evidence" value="ECO:0007669"/>
    <property type="project" value="InterPro"/>
</dbReference>
<feature type="region of interest" description="Disordered" evidence="14">
    <location>
        <begin position="422"/>
        <end position="462"/>
    </location>
</feature>
<keyword evidence="5" id="KW-0547">Nucleotide-binding</keyword>
<dbReference type="FunFam" id="3.40.50.300:FF:000049">
    <property type="entry name" value="Dynein, axonemal, heavy chain 5"/>
    <property type="match status" value="1"/>
</dbReference>
<feature type="coiled-coil region" evidence="13">
    <location>
        <begin position="614"/>
        <end position="697"/>
    </location>
</feature>
<keyword evidence="19" id="KW-1185">Reference proteome</keyword>
<dbReference type="FunFam" id="3.40.50.300:FF:002141">
    <property type="entry name" value="Dynein heavy chain"/>
    <property type="match status" value="1"/>
</dbReference>
<dbReference type="InterPro" id="IPR027417">
    <property type="entry name" value="P-loop_NTPase"/>
</dbReference>
<dbReference type="Gene3D" id="3.40.50.300">
    <property type="entry name" value="P-loop containing nucleotide triphosphate hydrolases"/>
    <property type="match status" value="2"/>
</dbReference>
<feature type="domain" description="Dynein heavy chain coiled coil stalk" evidence="15">
    <location>
        <begin position="374"/>
        <end position="732"/>
    </location>
</feature>
<keyword evidence="8 13" id="KW-0175">Coiled coil</keyword>
<sequence length="1156" mass="131865">MDEAHKQWHESLRVFEDKLIDEEEKHYLQHIRLKQIIEDTFPDFSEHALRDPIVWTEFESALKLIEAEEKADSPDRTYDDHASFEEIRPLLERLLELHNFDRKPMHLVMFEDIMAHLARVHRMIRMERGHGLLIGIGGSGKRSVATLAIFISGYNHFLLSPMRSYGEADFKEDLRKLITMAVTERQCLLFSDADIKLECFLEYINNILTIGTIPALFADDQKDALIAAVRASAKENGVREDSLWDYAINRARDNVHLLLAMSPSGNALRNRCRSFPGLVSCTNVDWFQPWPVSALAAVAAVLLENEDLPQENRAAIEQHIVSVHDSVTTTYAPEFERKFDRATFSTPKNYLDFLKTYKGMLKAKRSSTDQLSARLEGGLQKMSSVAESVKIMNAQVEQKKVIVDEKKRSIEELISCINEKSTKANQRKDEARATERQISQASETQSTKRASTSSVPTSSDQITINQEKASADEALAAAIPALEAAARALENLDKKDISEIKAFMTPPKPVMNVCMCVVVLRPLGKENEADGWNGAKAMLNDVNFLKSLMEYPKDNISERQVKKLMEYFNKDPDSFRSEKMAKISKAGNGLLTWVKAMIQYHEVAKSVEPKRRLVAELQQKQEEAETNLASIREELRQLEEQLSALMSEQKEQTDILHEVEAEAKVMERRLTAACKLIDGLESERRRWTEDREACRDTRIKLVGSCLIGAAFLSYAGPYTLEFRNRMVYDHWAAGVKDSGIPINCPFKIEGLLTSEADIAKWNKEGLPSNEMSIQNGILTTMSARWPLCIDPQMQQAVKWIQQREEERDLVIKTFADDYMKHLELAIQYGKPFLFESVETEIDPSIDSVLERSLALQNGQKVVTLMGKQVDWNDNFCLYMTTKLSNPKFGPEIMNKTNVINYQVTMSGLAEQMLATVVGNEVPELESQRQELVQRMSDGRLMLKQLENSLLHELAHSKGSPLDNEDLIETLQSTKTKALEIEQFLEDAKSTAAKIEEKRQEFYSVAKRGSVVYFSMDGMRNLSPMLEYSLDVFLHTFQVALKEARPDRILENRLKSLMDKVTQLSYDYISLGLFESQRLIFAFHLTTMIMRHDGKLPEEELDFFLKGSNTISEEEPKPEELAWIPDSGWNDLSKLDKVSQVFKGLRENVLAEHQVRQ</sequence>
<evidence type="ECO:0000256" key="11">
    <source>
        <dbReference type="ARBA" id="ARBA00023212"/>
    </source>
</evidence>
<dbReference type="AlphaFoldDB" id="U6KPP2"/>
<keyword evidence="10" id="KW-0505">Motor protein</keyword>
<dbReference type="GO" id="GO:0005930">
    <property type="term" value="C:axoneme"/>
    <property type="evidence" value="ECO:0007669"/>
    <property type="project" value="UniProtKB-SubCell"/>
</dbReference>
<dbReference type="VEuPathDB" id="ToxoDB:ETH_00027240"/>
<dbReference type="Gene3D" id="1.10.8.1220">
    <property type="match status" value="1"/>
</dbReference>
<dbReference type="Gene3D" id="1.20.920.30">
    <property type="match status" value="1"/>
</dbReference>
<dbReference type="Proteomes" id="UP000030747">
    <property type="component" value="Unassembled WGS sequence"/>
</dbReference>
<dbReference type="Pfam" id="PF12781">
    <property type="entry name" value="AAA_9"/>
    <property type="match status" value="1"/>
</dbReference>
<reference evidence="18" key="1">
    <citation type="submission" date="2013-10" db="EMBL/GenBank/DDBJ databases">
        <title>Genomic analysis of the causative agents of coccidiosis in chickens.</title>
        <authorList>
            <person name="Reid A.J."/>
            <person name="Blake D."/>
            <person name="Billington K."/>
            <person name="Browne H."/>
            <person name="Dunn M."/>
            <person name="Hung S."/>
            <person name="Kawahara F."/>
            <person name="Miranda-Saavedra D."/>
            <person name="Mourier T."/>
            <person name="Nagra H."/>
            <person name="Otto T.D."/>
            <person name="Rawlings N."/>
            <person name="Sanchez A."/>
            <person name="Sanders M."/>
            <person name="Subramaniam C."/>
            <person name="Tay Y."/>
            <person name="Dear P."/>
            <person name="Doerig C."/>
            <person name="Gruber A."/>
            <person name="Parkinson J."/>
            <person name="Shirley M."/>
            <person name="Wan K.L."/>
            <person name="Berriman M."/>
            <person name="Tomley F."/>
            <person name="Pain A."/>
        </authorList>
    </citation>
    <scope>NUCLEOTIDE SEQUENCE [LARGE SCALE GENOMIC DNA]</scope>
    <source>
        <strain evidence="18">Houghton</strain>
    </source>
</reference>
<evidence type="ECO:0000256" key="14">
    <source>
        <dbReference type="SAM" id="MobiDB-lite"/>
    </source>
</evidence>
<keyword evidence="2" id="KW-0963">Cytoplasm</keyword>
<dbReference type="RefSeq" id="XP_013228241.1">
    <property type="nucleotide sequence ID" value="XM_013372787.1"/>
</dbReference>
<dbReference type="EMBL" id="HG673759">
    <property type="protein sequence ID" value="CDJ37403.1"/>
    <property type="molecule type" value="Genomic_DNA"/>
</dbReference>